<evidence type="ECO:0000259" key="3">
    <source>
        <dbReference type="PROSITE" id="PS51203"/>
    </source>
</evidence>
<proteinExistence type="inferred from homology"/>
<dbReference type="InterPro" id="IPR027417">
    <property type="entry name" value="P-loop_NTPase"/>
</dbReference>
<feature type="region of interest" description="Disordered" evidence="2">
    <location>
        <begin position="14"/>
        <end position="43"/>
    </location>
</feature>
<dbReference type="InterPro" id="IPR007052">
    <property type="entry name" value="CS_dom"/>
</dbReference>
<organism evidence="4 5">
    <name type="scientific">Acorus calamus</name>
    <name type="common">Sweet flag</name>
    <dbReference type="NCBI Taxonomy" id="4465"/>
    <lineage>
        <taxon>Eukaryota</taxon>
        <taxon>Viridiplantae</taxon>
        <taxon>Streptophyta</taxon>
        <taxon>Embryophyta</taxon>
        <taxon>Tracheophyta</taxon>
        <taxon>Spermatophyta</taxon>
        <taxon>Magnoliopsida</taxon>
        <taxon>Liliopsida</taxon>
        <taxon>Acoraceae</taxon>
        <taxon>Acorus</taxon>
    </lineage>
</organism>
<evidence type="ECO:0000256" key="2">
    <source>
        <dbReference type="SAM" id="MobiDB-lite"/>
    </source>
</evidence>
<keyword evidence="5" id="KW-1185">Reference proteome</keyword>
<evidence type="ECO:0000313" key="4">
    <source>
        <dbReference type="EMBL" id="KAK1286464.1"/>
    </source>
</evidence>
<sequence length="377" mass="41467">MAASLIFSFHPLLNPKTNSPSKTPPNGFRSFTRTNSSPRKSRTWARKGHFKKLGSLSFDSPSTAESVATEDYEFSDSFADAELRLPLQGREIQSSQDVFIDVKENSLTVKVHSSGSLVTLMETDLYDKIKPSETIWYIDEDQLVINLKKHDSDLKWPDVKETWASLTTGVLQLLKGTSVYTVGESTEVNEIVAKELAVGLGYIPLNTSELLERYVKQSIDSWMIAEGADSVAEAEATILESLSSHVRAAVGTLGEPFGAAGRADKWRHLHSGFAIWLSQCDTADEASAKEEARRHIQDGNLAYSNADVVVKLGGWDPDHARIVAQTCLSALKQLILSDKTLTGKKSLYIRLGCRGDWPNIKPPGWDPSTGANTGFHL</sequence>
<dbReference type="PROSITE" id="PS51203">
    <property type="entry name" value="CS"/>
    <property type="match status" value="1"/>
</dbReference>
<evidence type="ECO:0000313" key="5">
    <source>
        <dbReference type="Proteomes" id="UP001180020"/>
    </source>
</evidence>
<dbReference type="Pfam" id="PF04969">
    <property type="entry name" value="CS"/>
    <property type="match status" value="1"/>
</dbReference>
<dbReference type="SUPFAM" id="SSF49764">
    <property type="entry name" value="HSP20-like chaperones"/>
    <property type="match status" value="1"/>
</dbReference>
<dbReference type="Gene3D" id="2.60.40.790">
    <property type="match status" value="1"/>
</dbReference>
<feature type="compositionally biased region" description="Polar residues" evidence="2">
    <location>
        <begin position="29"/>
        <end position="38"/>
    </location>
</feature>
<dbReference type="EMBL" id="JAUJYO010000020">
    <property type="protein sequence ID" value="KAK1286464.1"/>
    <property type="molecule type" value="Genomic_DNA"/>
</dbReference>
<dbReference type="PANTHER" id="PTHR21087:SF23">
    <property type="entry name" value="INACTIVE SHIKIMATE KINASE LIKE 2, CHLOROPLASTIC-RELATED"/>
    <property type="match status" value="1"/>
</dbReference>
<dbReference type="CDD" id="cd06463">
    <property type="entry name" value="p23_like"/>
    <property type="match status" value="1"/>
</dbReference>
<gene>
    <name evidence="4" type="ORF">QJS10_CPB20g01206</name>
</gene>
<dbReference type="Proteomes" id="UP001180020">
    <property type="component" value="Unassembled WGS sequence"/>
</dbReference>
<dbReference type="Gene3D" id="3.40.50.300">
    <property type="entry name" value="P-loop containing nucleotide triphosphate hydrolases"/>
    <property type="match status" value="1"/>
</dbReference>
<reference evidence="4" key="1">
    <citation type="journal article" date="2023" name="Nat. Commun.">
        <title>Diploid and tetraploid genomes of Acorus and the evolution of monocots.</title>
        <authorList>
            <person name="Ma L."/>
            <person name="Liu K.W."/>
            <person name="Li Z."/>
            <person name="Hsiao Y.Y."/>
            <person name="Qi Y."/>
            <person name="Fu T."/>
            <person name="Tang G.D."/>
            <person name="Zhang D."/>
            <person name="Sun W.H."/>
            <person name="Liu D.K."/>
            <person name="Li Y."/>
            <person name="Chen G.Z."/>
            <person name="Liu X.D."/>
            <person name="Liao X.Y."/>
            <person name="Jiang Y.T."/>
            <person name="Yu X."/>
            <person name="Hao Y."/>
            <person name="Huang J."/>
            <person name="Zhao X.W."/>
            <person name="Ke S."/>
            <person name="Chen Y.Y."/>
            <person name="Wu W.L."/>
            <person name="Hsu J.L."/>
            <person name="Lin Y.F."/>
            <person name="Huang M.D."/>
            <person name="Li C.Y."/>
            <person name="Huang L."/>
            <person name="Wang Z.W."/>
            <person name="Zhao X."/>
            <person name="Zhong W.Y."/>
            <person name="Peng D.H."/>
            <person name="Ahmad S."/>
            <person name="Lan S."/>
            <person name="Zhang J.S."/>
            <person name="Tsai W.C."/>
            <person name="Van de Peer Y."/>
            <person name="Liu Z.J."/>
        </authorList>
    </citation>
    <scope>NUCLEOTIDE SEQUENCE</scope>
    <source>
        <strain evidence="4">CP</strain>
    </source>
</reference>
<dbReference type="InterPro" id="IPR008978">
    <property type="entry name" value="HSP20-like_chaperone"/>
</dbReference>
<reference evidence="4" key="2">
    <citation type="submission" date="2023-06" db="EMBL/GenBank/DDBJ databases">
        <authorList>
            <person name="Ma L."/>
            <person name="Liu K.-W."/>
            <person name="Li Z."/>
            <person name="Hsiao Y.-Y."/>
            <person name="Qi Y."/>
            <person name="Fu T."/>
            <person name="Tang G."/>
            <person name="Zhang D."/>
            <person name="Sun W.-H."/>
            <person name="Liu D.-K."/>
            <person name="Li Y."/>
            <person name="Chen G.-Z."/>
            <person name="Liu X.-D."/>
            <person name="Liao X.-Y."/>
            <person name="Jiang Y.-T."/>
            <person name="Yu X."/>
            <person name="Hao Y."/>
            <person name="Huang J."/>
            <person name="Zhao X.-W."/>
            <person name="Ke S."/>
            <person name="Chen Y.-Y."/>
            <person name="Wu W.-L."/>
            <person name="Hsu J.-L."/>
            <person name="Lin Y.-F."/>
            <person name="Huang M.-D."/>
            <person name="Li C.-Y."/>
            <person name="Huang L."/>
            <person name="Wang Z.-W."/>
            <person name="Zhao X."/>
            <person name="Zhong W.-Y."/>
            <person name="Peng D.-H."/>
            <person name="Ahmad S."/>
            <person name="Lan S."/>
            <person name="Zhang J.-S."/>
            <person name="Tsai W.-C."/>
            <person name="Van De Peer Y."/>
            <person name="Liu Z.-J."/>
        </authorList>
    </citation>
    <scope>NUCLEOTIDE SEQUENCE</scope>
    <source>
        <strain evidence="4">CP</strain>
        <tissue evidence="4">Leaves</tissue>
    </source>
</reference>
<dbReference type="PANTHER" id="PTHR21087">
    <property type="entry name" value="SHIKIMATE KINASE"/>
    <property type="match status" value="1"/>
</dbReference>
<dbReference type="GO" id="GO:0005829">
    <property type="term" value="C:cytosol"/>
    <property type="evidence" value="ECO:0007669"/>
    <property type="project" value="TreeGrafter"/>
</dbReference>
<dbReference type="AlphaFoldDB" id="A0AAV9CD03"/>
<protein>
    <recommendedName>
        <fullName evidence="3">CS domain-containing protein</fullName>
    </recommendedName>
</protein>
<feature type="domain" description="CS" evidence="3">
    <location>
        <begin position="67"/>
        <end position="160"/>
    </location>
</feature>
<comment type="caution">
    <text evidence="4">The sequence shown here is derived from an EMBL/GenBank/DDBJ whole genome shotgun (WGS) entry which is preliminary data.</text>
</comment>
<name>A0AAV9CD03_ACOCL</name>
<accession>A0AAV9CD03</accession>
<comment type="similarity">
    <text evidence="1">Belongs to the shikimate kinase family.</text>
</comment>
<evidence type="ECO:0000256" key="1">
    <source>
        <dbReference type="ARBA" id="ARBA00006997"/>
    </source>
</evidence>